<evidence type="ECO:0000256" key="8">
    <source>
        <dbReference type="ARBA" id="ARBA00023186"/>
    </source>
</evidence>
<dbReference type="GO" id="GO:0016887">
    <property type="term" value="F:ATP hydrolysis activity"/>
    <property type="evidence" value="ECO:0007669"/>
    <property type="project" value="InterPro"/>
</dbReference>
<dbReference type="SMART" id="SM00387">
    <property type="entry name" value="HATPase_c"/>
    <property type="match status" value="1"/>
</dbReference>
<evidence type="ECO:0000313" key="12">
    <source>
        <dbReference type="Proteomes" id="UP000053201"/>
    </source>
</evidence>
<dbReference type="Pfam" id="PF13589">
    <property type="entry name" value="HATPase_c_3"/>
    <property type="match status" value="1"/>
</dbReference>
<dbReference type="GO" id="GO:0140662">
    <property type="term" value="F:ATP-dependent protein folding chaperone"/>
    <property type="evidence" value="ECO:0007669"/>
    <property type="project" value="InterPro"/>
</dbReference>
<dbReference type="Gene3D" id="2.60.120.260">
    <property type="entry name" value="Galactose-binding domain-like"/>
    <property type="match status" value="1"/>
</dbReference>
<evidence type="ECO:0000259" key="10">
    <source>
        <dbReference type="SMART" id="SM00387"/>
    </source>
</evidence>
<organism evidence="11 12">
    <name type="scientific">Spizellomyces punctatus (strain DAOM BR117)</name>
    <dbReference type="NCBI Taxonomy" id="645134"/>
    <lineage>
        <taxon>Eukaryota</taxon>
        <taxon>Fungi</taxon>
        <taxon>Fungi incertae sedis</taxon>
        <taxon>Chytridiomycota</taxon>
        <taxon>Chytridiomycota incertae sedis</taxon>
        <taxon>Chytridiomycetes</taxon>
        <taxon>Spizellomycetales</taxon>
        <taxon>Spizellomycetaceae</taxon>
        <taxon>Spizellomyces</taxon>
    </lineage>
</organism>
<dbReference type="SUPFAM" id="SSF55874">
    <property type="entry name" value="ATPase domain of HSP90 chaperone/DNA topoisomerase II/histidine kinase"/>
    <property type="match status" value="1"/>
</dbReference>
<dbReference type="FunFam" id="3.40.50.11260:FF:000001">
    <property type="entry name" value="Heat shock protein 90 alpha"/>
    <property type="match status" value="1"/>
</dbReference>
<keyword evidence="8" id="KW-0143">Chaperone</keyword>
<dbReference type="PRINTS" id="PR00775">
    <property type="entry name" value="HEATSHOCK90"/>
</dbReference>
<dbReference type="PROSITE" id="PS50896">
    <property type="entry name" value="LISH"/>
    <property type="match status" value="1"/>
</dbReference>
<dbReference type="RefSeq" id="XP_016610466.1">
    <property type="nucleotide sequence ID" value="XM_016751181.1"/>
</dbReference>
<keyword evidence="4" id="KW-0963">Cytoplasm</keyword>
<name>A0A0L0HMV4_SPIPD</name>
<dbReference type="InterPro" id="IPR010565">
    <property type="entry name" value="Muskelin_N"/>
</dbReference>
<feature type="region of interest" description="Disordered" evidence="9">
    <location>
        <begin position="1615"/>
        <end position="1650"/>
    </location>
</feature>
<dbReference type="Proteomes" id="UP000053201">
    <property type="component" value="Unassembled WGS sequence"/>
</dbReference>
<keyword evidence="3" id="KW-0880">Kelch repeat</keyword>
<dbReference type="VEuPathDB" id="FungiDB:SPPG_02891"/>
<dbReference type="InterPro" id="IPR011043">
    <property type="entry name" value="Gal_Oxase/kelch_b-propeller"/>
</dbReference>
<dbReference type="Pfam" id="PF00183">
    <property type="entry name" value="HSP90"/>
    <property type="match status" value="1"/>
</dbReference>
<proteinExistence type="inferred from homology"/>
<dbReference type="Gene3D" id="1.20.120.790">
    <property type="entry name" value="Heat shock protein 90, C-terminal domain"/>
    <property type="match status" value="1"/>
</dbReference>
<reference evidence="11 12" key="1">
    <citation type="submission" date="2009-08" db="EMBL/GenBank/DDBJ databases">
        <title>The Genome Sequence of Spizellomyces punctatus strain DAOM BR117.</title>
        <authorList>
            <consortium name="The Broad Institute Genome Sequencing Platform"/>
            <person name="Russ C."/>
            <person name="Cuomo C."/>
            <person name="Shea T."/>
            <person name="Young S.K."/>
            <person name="Zeng Q."/>
            <person name="Koehrsen M."/>
            <person name="Haas B."/>
            <person name="Borodovsky M."/>
            <person name="Guigo R."/>
            <person name="Alvarado L."/>
            <person name="Berlin A."/>
            <person name="Bochicchio J."/>
            <person name="Borenstein D."/>
            <person name="Chapman S."/>
            <person name="Chen Z."/>
            <person name="Engels R."/>
            <person name="Freedman E."/>
            <person name="Gellesch M."/>
            <person name="Goldberg J."/>
            <person name="Griggs A."/>
            <person name="Gujja S."/>
            <person name="Heiman D."/>
            <person name="Hepburn T."/>
            <person name="Howarth C."/>
            <person name="Jen D."/>
            <person name="Larson L."/>
            <person name="Lewis B."/>
            <person name="Mehta T."/>
            <person name="Park D."/>
            <person name="Pearson M."/>
            <person name="Roberts A."/>
            <person name="Saif S."/>
            <person name="Shenoy N."/>
            <person name="Sisk P."/>
            <person name="Stolte C."/>
            <person name="Sykes S."/>
            <person name="Thomson T."/>
            <person name="Walk T."/>
            <person name="White J."/>
            <person name="Yandava C."/>
            <person name="Burger G."/>
            <person name="Gray M.W."/>
            <person name="Holland P.W.H."/>
            <person name="King N."/>
            <person name="Lang F.B.F."/>
            <person name="Roger A.J."/>
            <person name="Ruiz-Trillo I."/>
            <person name="Lander E."/>
            <person name="Nusbaum C."/>
        </authorList>
    </citation>
    <scope>NUCLEOTIDE SEQUENCE [LARGE SCALE GENOMIC DNA]</scope>
    <source>
        <strain evidence="11 12">DAOM BR117</strain>
    </source>
</reference>
<accession>A0A0L0HMV4</accession>
<dbReference type="Gene3D" id="2.120.10.80">
    <property type="entry name" value="Kelch-type beta propeller"/>
    <property type="match status" value="2"/>
</dbReference>
<dbReference type="InterPro" id="IPR008979">
    <property type="entry name" value="Galactose-bd-like_sf"/>
</dbReference>
<evidence type="ECO:0000256" key="4">
    <source>
        <dbReference type="ARBA" id="ARBA00022490"/>
    </source>
</evidence>
<keyword evidence="5" id="KW-0677">Repeat</keyword>
<dbReference type="EMBL" id="KQ257453">
    <property type="protein sequence ID" value="KND02427.1"/>
    <property type="molecule type" value="Genomic_DNA"/>
</dbReference>
<gene>
    <name evidence="11" type="ORF">SPPG_02891</name>
</gene>
<dbReference type="Gene3D" id="3.30.230.80">
    <property type="match status" value="1"/>
</dbReference>
<protein>
    <recommendedName>
        <fullName evidence="10">Histidine kinase/HSP90-like ATPase domain-containing protein</fullName>
    </recommendedName>
</protein>
<feature type="compositionally biased region" description="Acidic residues" evidence="9">
    <location>
        <begin position="1158"/>
        <end position="1179"/>
    </location>
</feature>
<comment type="subcellular location">
    <subcellularLocation>
        <location evidence="1">Cytoplasm</location>
    </subcellularLocation>
</comment>
<evidence type="ECO:0000256" key="2">
    <source>
        <dbReference type="ARBA" id="ARBA00008239"/>
    </source>
</evidence>
<sequence length="1650" mass="188456">MNSFLHRVHAMSGNDDINDAKRRLQQQQATETGSPPPMQQVKIVPEKLSYDIHSWSSHSASYHPKHIMVNKPQDQSSRWSSGSNNQLQYITIKLDKLSIVHTITFGKYHKVHVCNLKEFKVFGGLSPNNMIELLHCGLRNDSEPETFSLKHKANDVIFPCQYIKIVPLLAWGANFNFSIWYVELRGICQSEIVEKAYWDYINYRENEVIRLCLKHFRQRNYLDTFGSLQQRTQLQLEDPLLTELHRHLVINGDFTTAEDLIRQAAERNLFQDYISECTYRPLWKKIVPEDSEEDSPCMRGGHQMAIDPDSGRVYLFGGWDGSKDLADFWVFDQDIRKWICISMDTRRQGGPGPRSCHKICFDPKTKQLYTLGRYVDPDSRPNVNLESDFWRFDVASGTWTRISINTAEESGPELIYDHQMVVDSDTQVLYVFGGRTIGPDPNQTVYSGLYAYSISHNQWRLIRTDTSQPEHSIQLKSRIGHSMLLNPRTRELYIFAGQRNKDYLSDFYVYEIDTDTVHETSRDYSKQGGPDAGFTQRATIDSDLGEFYVLSGLMREKNTTQETVKNSFWVYNIRKDRWTKVYQNENTGSAYWSSMADKEPCPRFAHQLVYDPKRKCQFLFGGNPGEMGNPNLRLDDFWELWLIRPNPNDVLRRAKFHIRRQKFREMCSVGDPLAALKYLQTELAEVVDHSDEQESREFRELTQFLFNWRPSGSIPAIGGSGGIGAVPMTLKACGGGSDTGRGVGGLATGVGVGPRVGGVLDTETGNNEGSSAANKMSGAAEDPYQSRTELYETLLEFFPDSMREPKDNLVDLSVINYTVTQISRFDVYNAMILRGQGIGMLLRRKVHLRLEDIKNKPRGLSIPFHSSFQDSWSVSDAIARKMKFTRALLLVGAVLGLVLLTVSTVSASTSAEAGAPSEANTLTPPPGFSVLTPEEEAKLKSSGEKFQFETEVNRLMKLIINSLYKTKEIFLRELISNASDALDKIRFRSLTSKEALGDTTDLKITIVADKERKTLTITDTGIGMTKADLKTNLGTIAKSGTAEFLAAIEAQKNDTNLIGQFGVGFYSAFLVADRVTVVSKNNADKQYIWESTSENDFRIMEDPRGNTLGRGTQITLHLKDDELEYLNDSKIRDLIKRYSEFINFPIYLWTTRTETEEVPIEAEEDTSPDLDEEIEDVTEKEEKPKTKTVTKTVSDWELTNEHKPIWTRRPNEVEEKEYNEFYKSFTKDYQEPLTYIHFRGEGEVEFKSILFVPKSPPPTFLQGSDDWFHNIKLFVRRVFITDELPNFLPRWLSFLKGLIDSDDLPLNVSRETLQQHAALKVMKKRIIGKALDMFKALAVSDEEKYMELWKNFGHAIKLGVIEDRAHKKKLMKLLRFRSSHSSNYTTLDEYVSRMRKGQPQIYFITGESIEAFSTSPFVEKLIARGYEVLYMNDPIDEYLTGNLDDYEGKKLQHVGKSGVKYGDEDEKSAEDLKELEDKFQPLKDYLKETLKEWVDTVRISKQLTKSPCAVLSNEWGVSGAMERILQAQALGQKDDFRTAMYLKQKKIFEINPDHPIIEALLKKVNDGKSDDLNDSVYVLFESTAIASGFAVRNPTDFAQKVEKVVRERLGVDSRKEANVKVVPAPPREDPAEKAAKQEEDEEDAHEHDEL</sequence>
<dbReference type="InterPro" id="IPR020568">
    <property type="entry name" value="Ribosomal_Su5_D2-typ_SF"/>
</dbReference>
<dbReference type="PANTHER" id="PTHR15526">
    <property type="entry name" value="MUSKELIN"/>
    <property type="match status" value="1"/>
</dbReference>
<dbReference type="GeneID" id="27686449"/>
<feature type="domain" description="Histidine kinase/HSP90-like ATPase" evidence="10">
    <location>
        <begin position="966"/>
        <end position="1122"/>
    </location>
</feature>
<dbReference type="InterPro" id="IPR052456">
    <property type="entry name" value="CTLH_complex_component"/>
</dbReference>
<dbReference type="InterPro" id="IPR037196">
    <property type="entry name" value="HSP90_C"/>
</dbReference>
<dbReference type="SUPFAM" id="SSF49785">
    <property type="entry name" value="Galactose-binding domain-like"/>
    <property type="match status" value="1"/>
</dbReference>
<dbReference type="FunFam" id="3.30.565.10:FF:000005">
    <property type="entry name" value="Heat shock protein 90"/>
    <property type="match status" value="1"/>
</dbReference>
<evidence type="ECO:0000256" key="3">
    <source>
        <dbReference type="ARBA" id="ARBA00022441"/>
    </source>
</evidence>
<dbReference type="InterPro" id="IPR015915">
    <property type="entry name" value="Kelch-typ_b-propeller"/>
</dbReference>
<keyword evidence="7" id="KW-0067">ATP-binding</keyword>
<dbReference type="CDD" id="cd16927">
    <property type="entry name" value="HATPase_Hsp90-like"/>
    <property type="match status" value="1"/>
</dbReference>
<dbReference type="Pfam" id="PF06588">
    <property type="entry name" value="Muskelin_N"/>
    <property type="match status" value="1"/>
</dbReference>
<dbReference type="eggNOG" id="KOG0020">
    <property type="taxonomic scope" value="Eukaryota"/>
</dbReference>
<dbReference type="InterPro" id="IPR036890">
    <property type="entry name" value="HATPase_C_sf"/>
</dbReference>
<dbReference type="HAMAP" id="MF_00505">
    <property type="entry name" value="HSP90"/>
    <property type="match status" value="1"/>
</dbReference>
<evidence type="ECO:0000313" key="11">
    <source>
        <dbReference type="EMBL" id="KND02427.1"/>
    </source>
</evidence>
<evidence type="ECO:0000256" key="1">
    <source>
        <dbReference type="ARBA" id="ARBA00004496"/>
    </source>
</evidence>
<dbReference type="GO" id="GO:0005737">
    <property type="term" value="C:cytoplasm"/>
    <property type="evidence" value="ECO:0007669"/>
    <property type="project" value="UniProtKB-SubCell"/>
</dbReference>
<feature type="region of interest" description="Disordered" evidence="9">
    <location>
        <begin position="1158"/>
        <end position="1192"/>
    </location>
</feature>
<dbReference type="Gene3D" id="3.30.565.10">
    <property type="entry name" value="Histidine kinase-like ATPase, C-terminal domain"/>
    <property type="match status" value="1"/>
</dbReference>
<keyword evidence="12" id="KW-1185">Reference proteome</keyword>
<dbReference type="SUPFAM" id="SSF54211">
    <property type="entry name" value="Ribosomal protein S5 domain 2-like"/>
    <property type="match status" value="1"/>
</dbReference>
<evidence type="ECO:0000256" key="9">
    <source>
        <dbReference type="SAM" id="MobiDB-lite"/>
    </source>
</evidence>
<dbReference type="GO" id="GO:0005524">
    <property type="term" value="F:ATP binding"/>
    <property type="evidence" value="ECO:0007669"/>
    <property type="project" value="UniProtKB-KW"/>
</dbReference>
<evidence type="ECO:0000256" key="7">
    <source>
        <dbReference type="ARBA" id="ARBA00022840"/>
    </source>
</evidence>
<dbReference type="eggNOG" id="KOG2437">
    <property type="taxonomic scope" value="Eukaryota"/>
</dbReference>
<dbReference type="InterPro" id="IPR001404">
    <property type="entry name" value="Hsp90_fam"/>
</dbReference>
<dbReference type="InterPro" id="IPR006594">
    <property type="entry name" value="LisH"/>
</dbReference>
<dbReference type="SUPFAM" id="SSF110942">
    <property type="entry name" value="HSP90 C-terminal domain"/>
    <property type="match status" value="1"/>
</dbReference>
<dbReference type="OrthoDB" id="10052615at2759"/>
<dbReference type="GO" id="GO:0051082">
    <property type="term" value="F:unfolded protein binding"/>
    <property type="evidence" value="ECO:0007669"/>
    <property type="project" value="InterPro"/>
</dbReference>
<dbReference type="InterPro" id="IPR020575">
    <property type="entry name" value="Hsp90_N"/>
</dbReference>
<dbReference type="PANTHER" id="PTHR15526:SF5">
    <property type="entry name" value="MUSKELIN"/>
    <property type="match status" value="1"/>
</dbReference>
<evidence type="ECO:0000256" key="5">
    <source>
        <dbReference type="ARBA" id="ARBA00022737"/>
    </source>
</evidence>
<keyword evidence="6" id="KW-0547">Nucleotide-binding</keyword>
<comment type="similarity">
    <text evidence="2">Belongs to the heat shock protein 90 family.</text>
</comment>
<dbReference type="InParanoid" id="A0A0L0HMV4"/>
<dbReference type="InterPro" id="IPR003594">
    <property type="entry name" value="HATPase_dom"/>
</dbReference>
<feature type="compositionally biased region" description="Basic and acidic residues" evidence="9">
    <location>
        <begin position="1626"/>
        <end position="1637"/>
    </location>
</feature>
<dbReference type="Gene3D" id="3.40.50.11260">
    <property type="match status" value="1"/>
</dbReference>
<evidence type="ECO:0000256" key="6">
    <source>
        <dbReference type="ARBA" id="ARBA00022741"/>
    </source>
</evidence>
<dbReference type="NCBIfam" id="NF003555">
    <property type="entry name" value="PRK05218.1"/>
    <property type="match status" value="1"/>
</dbReference>
<feature type="region of interest" description="Disordered" evidence="9">
    <location>
        <begin position="1"/>
        <end position="39"/>
    </location>
</feature>
<dbReference type="Pfam" id="PF24681">
    <property type="entry name" value="Kelch_KLHDC2_KLHL20_DRC7"/>
    <property type="match status" value="1"/>
</dbReference>
<dbReference type="STRING" id="645134.A0A0L0HMV4"/>
<dbReference type="SUPFAM" id="SSF50965">
    <property type="entry name" value="Galactose oxidase, central domain"/>
    <property type="match status" value="1"/>
</dbReference>